<dbReference type="Proteomes" id="UP000215914">
    <property type="component" value="Unassembled WGS sequence"/>
</dbReference>
<protein>
    <submittedName>
        <fullName evidence="1">Uncharacterized protein</fullName>
    </submittedName>
</protein>
<dbReference type="AlphaFoldDB" id="A0A9K3N9Y4"/>
<reference evidence="1" key="1">
    <citation type="journal article" date="2017" name="Nature">
        <title>The sunflower genome provides insights into oil metabolism, flowering and Asterid evolution.</title>
        <authorList>
            <person name="Badouin H."/>
            <person name="Gouzy J."/>
            <person name="Grassa C.J."/>
            <person name="Murat F."/>
            <person name="Staton S.E."/>
            <person name="Cottret L."/>
            <person name="Lelandais-Briere C."/>
            <person name="Owens G.L."/>
            <person name="Carrere S."/>
            <person name="Mayjonade B."/>
            <person name="Legrand L."/>
            <person name="Gill N."/>
            <person name="Kane N.C."/>
            <person name="Bowers J.E."/>
            <person name="Hubner S."/>
            <person name="Bellec A."/>
            <person name="Berard A."/>
            <person name="Berges H."/>
            <person name="Blanchet N."/>
            <person name="Boniface M.C."/>
            <person name="Brunel D."/>
            <person name="Catrice O."/>
            <person name="Chaidir N."/>
            <person name="Claudel C."/>
            <person name="Donnadieu C."/>
            <person name="Faraut T."/>
            <person name="Fievet G."/>
            <person name="Helmstetter N."/>
            <person name="King M."/>
            <person name="Knapp S.J."/>
            <person name="Lai Z."/>
            <person name="Le Paslier M.C."/>
            <person name="Lippi Y."/>
            <person name="Lorenzon L."/>
            <person name="Mandel J.R."/>
            <person name="Marage G."/>
            <person name="Marchand G."/>
            <person name="Marquand E."/>
            <person name="Bret-Mestries E."/>
            <person name="Morien E."/>
            <person name="Nambeesan S."/>
            <person name="Nguyen T."/>
            <person name="Pegot-Espagnet P."/>
            <person name="Pouilly N."/>
            <person name="Raftis F."/>
            <person name="Sallet E."/>
            <person name="Schiex T."/>
            <person name="Thomas J."/>
            <person name="Vandecasteele C."/>
            <person name="Vares D."/>
            <person name="Vear F."/>
            <person name="Vautrin S."/>
            <person name="Crespi M."/>
            <person name="Mangin B."/>
            <person name="Burke J.M."/>
            <person name="Salse J."/>
            <person name="Munos S."/>
            <person name="Vincourt P."/>
            <person name="Rieseberg L.H."/>
            <person name="Langlade N.B."/>
        </authorList>
    </citation>
    <scope>NUCLEOTIDE SEQUENCE</scope>
    <source>
        <tissue evidence="1">Leaves</tissue>
    </source>
</reference>
<comment type="caution">
    <text evidence="1">The sequence shown here is derived from an EMBL/GenBank/DDBJ whole genome shotgun (WGS) entry which is preliminary data.</text>
</comment>
<gene>
    <name evidence="1" type="ORF">HanXRQr2_Chr09g0405861</name>
</gene>
<reference evidence="1" key="2">
    <citation type="submission" date="2020-06" db="EMBL/GenBank/DDBJ databases">
        <title>Helianthus annuus Genome sequencing and assembly Release 2.</title>
        <authorList>
            <person name="Gouzy J."/>
            <person name="Langlade N."/>
            <person name="Munos S."/>
        </authorList>
    </citation>
    <scope>NUCLEOTIDE SEQUENCE</scope>
    <source>
        <tissue evidence="1">Leaves</tissue>
    </source>
</reference>
<evidence type="ECO:0000313" key="1">
    <source>
        <dbReference type="EMBL" id="KAF5792426.1"/>
    </source>
</evidence>
<keyword evidence="2" id="KW-1185">Reference proteome</keyword>
<dbReference type="EMBL" id="MNCJ02000324">
    <property type="protein sequence ID" value="KAF5792426.1"/>
    <property type="molecule type" value="Genomic_DNA"/>
</dbReference>
<evidence type="ECO:0000313" key="2">
    <source>
        <dbReference type="Proteomes" id="UP000215914"/>
    </source>
</evidence>
<accession>A0A9K3N9Y4</accession>
<organism evidence="1 2">
    <name type="scientific">Helianthus annuus</name>
    <name type="common">Common sunflower</name>
    <dbReference type="NCBI Taxonomy" id="4232"/>
    <lineage>
        <taxon>Eukaryota</taxon>
        <taxon>Viridiplantae</taxon>
        <taxon>Streptophyta</taxon>
        <taxon>Embryophyta</taxon>
        <taxon>Tracheophyta</taxon>
        <taxon>Spermatophyta</taxon>
        <taxon>Magnoliopsida</taxon>
        <taxon>eudicotyledons</taxon>
        <taxon>Gunneridae</taxon>
        <taxon>Pentapetalae</taxon>
        <taxon>asterids</taxon>
        <taxon>campanulids</taxon>
        <taxon>Asterales</taxon>
        <taxon>Asteraceae</taxon>
        <taxon>Asteroideae</taxon>
        <taxon>Heliantheae alliance</taxon>
        <taxon>Heliantheae</taxon>
        <taxon>Helianthus</taxon>
    </lineage>
</organism>
<proteinExistence type="predicted"/>
<name>A0A9K3N9Y4_HELAN</name>
<sequence>MSINTSMNTWLPSSFCVDPPSILRSFNHPSKKMSSSFPVCIIAFLYPPTSNHLR</sequence>
<dbReference type="Gramene" id="mRNA:HanXRQr2_Chr09g0405861">
    <property type="protein sequence ID" value="CDS:HanXRQr2_Chr09g0405861.1"/>
    <property type="gene ID" value="HanXRQr2_Chr09g0405861"/>
</dbReference>